<feature type="non-terminal residue" evidence="1">
    <location>
        <position position="45"/>
    </location>
</feature>
<proteinExistence type="predicted"/>
<gene>
    <name evidence="1" type="ORF">S06H3_20863</name>
</gene>
<dbReference type="AlphaFoldDB" id="X1LJG6"/>
<organism evidence="1">
    <name type="scientific">marine sediment metagenome</name>
    <dbReference type="NCBI Taxonomy" id="412755"/>
    <lineage>
        <taxon>unclassified sequences</taxon>
        <taxon>metagenomes</taxon>
        <taxon>ecological metagenomes</taxon>
    </lineage>
</organism>
<comment type="caution">
    <text evidence="1">The sequence shown here is derived from an EMBL/GenBank/DDBJ whole genome shotgun (WGS) entry which is preliminary data.</text>
</comment>
<evidence type="ECO:0000313" key="1">
    <source>
        <dbReference type="EMBL" id="GAI02510.1"/>
    </source>
</evidence>
<sequence length="45" mass="5462">MKETEEIIYEKYRPEKQELSPDQIIGAVYERKITTAKQKIQFKEM</sequence>
<name>X1LJG6_9ZZZZ</name>
<reference evidence="1" key="1">
    <citation type="journal article" date="2014" name="Front. Microbiol.">
        <title>High frequency of phylogenetically diverse reductive dehalogenase-homologous genes in deep subseafloor sedimentary metagenomes.</title>
        <authorList>
            <person name="Kawai M."/>
            <person name="Futagami T."/>
            <person name="Toyoda A."/>
            <person name="Takaki Y."/>
            <person name="Nishi S."/>
            <person name="Hori S."/>
            <person name="Arai W."/>
            <person name="Tsubouchi T."/>
            <person name="Morono Y."/>
            <person name="Uchiyama I."/>
            <person name="Ito T."/>
            <person name="Fujiyama A."/>
            <person name="Inagaki F."/>
            <person name="Takami H."/>
        </authorList>
    </citation>
    <scope>NUCLEOTIDE SEQUENCE</scope>
    <source>
        <strain evidence="1">Expedition CK06-06</strain>
    </source>
</reference>
<protein>
    <submittedName>
        <fullName evidence="1">Uncharacterized protein</fullName>
    </submittedName>
</protein>
<dbReference type="EMBL" id="BARV01010865">
    <property type="protein sequence ID" value="GAI02510.1"/>
    <property type="molecule type" value="Genomic_DNA"/>
</dbReference>
<accession>X1LJG6</accession>